<gene>
    <name evidence="1" type="ORF">SAMN04488554_0630</name>
</gene>
<dbReference type="InterPro" id="IPR032582">
    <property type="entry name" value="DUF4916"/>
</dbReference>
<dbReference type="RefSeq" id="WP_089771651.1">
    <property type="nucleotide sequence ID" value="NZ_FNTX01000001.1"/>
</dbReference>
<organism evidence="1 2">
    <name type="scientific">Ruania alba</name>
    <dbReference type="NCBI Taxonomy" id="648782"/>
    <lineage>
        <taxon>Bacteria</taxon>
        <taxon>Bacillati</taxon>
        <taxon>Actinomycetota</taxon>
        <taxon>Actinomycetes</taxon>
        <taxon>Micrococcales</taxon>
        <taxon>Ruaniaceae</taxon>
        <taxon>Ruania</taxon>
    </lineage>
</organism>
<proteinExistence type="predicted"/>
<accession>A0A1H5DBH5</accession>
<dbReference type="Pfam" id="PF16262">
    <property type="entry name" value="DUF4916"/>
    <property type="match status" value="1"/>
</dbReference>
<dbReference type="STRING" id="648782.SAMN04488554_0630"/>
<evidence type="ECO:0000313" key="1">
    <source>
        <dbReference type="EMBL" id="SED76255.1"/>
    </source>
</evidence>
<name>A0A1H5DBH5_9MICO</name>
<sequence length="179" mass="19577">MSDTTVEAGDGWFEPDELAAVRRRLPILYVDVVPVRVDPDGVIQRVGMLLRTPRDGGISRALVSGRVMFHELIRDALARHIDKDLGPMALPRIPVTLTPFTVAEYFPTPGITAYHDARQHAVSLAYIVPIDGDCQPQQDALDIGWFTPEESVSPMVQADMVDGHGALVRTALATVGRLV</sequence>
<evidence type="ECO:0008006" key="3">
    <source>
        <dbReference type="Google" id="ProtNLM"/>
    </source>
</evidence>
<dbReference type="InterPro" id="IPR015797">
    <property type="entry name" value="NUDIX_hydrolase-like_dom_sf"/>
</dbReference>
<dbReference type="Proteomes" id="UP000199220">
    <property type="component" value="Unassembled WGS sequence"/>
</dbReference>
<reference evidence="2" key="1">
    <citation type="submission" date="2016-10" db="EMBL/GenBank/DDBJ databases">
        <authorList>
            <person name="Varghese N."/>
            <person name="Submissions S."/>
        </authorList>
    </citation>
    <scope>NUCLEOTIDE SEQUENCE [LARGE SCALE GENOMIC DNA]</scope>
    <source>
        <strain evidence="2">DSM 21368</strain>
    </source>
</reference>
<protein>
    <recommendedName>
        <fullName evidence="3">DUF4916 domain-containing protein</fullName>
    </recommendedName>
</protein>
<evidence type="ECO:0000313" key="2">
    <source>
        <dbReference type="Proteomes" id="UP000199220"/>
    </source>
</evidence>
<keyword evidence="2" id="KW-1185">Reference proteome</keyword>
<dbReference type="EMBL" id="FNTX01000001">
    <property type="protein sequence ID" value="SED76255.1"/>
    <property type="molecule type" value="Genomic_DNA"/>
</dbReference>
<dbReference type="OrthoDB" id="3266865at2"/>
<dbReference type="SUPFAM" id="SSF55811">
    <property type="entry name" value="Nudix"/>
    <property type="match status" value="1"/>
</dbReference>
<dbReference type="AlphaFoldDB" id="A0A1H5DBH5"/>
<dbReference type="Gene3D" id="3.90.79.10">
    <property type="entry name" value="Nucleoside Triphosphate Pyrophosphohydrolase"/>
    <property type="match status" value="1"/>
</dbReference>